<reference evidence="2 3" key="1">
    <citation type="submission" date="2022-11" db="EMBL/GenBank/DDBJ databases">
        <title>Haliovirga abyssi gen. nov., sp. nov., a mesophilic fermentative bacterium isolated from the Iheya North hydrothermal field and the proposal of Haliovirgaceae fam. nov.</title>
        <authorList>
            <person name="Miyazaki U."/>
            <person name="Tame A."/>
            <person name="Miyazaki J."/>
            <person name="Takai K."/>
            <person name="Sawayama S."/>
            <person name="Kitajima M."/>
            <person name="Okamoto A."/>
            <person name="Nakagawa S."/>
        </authorList>
    </citation>
    <scope>NUCLEOTIDE SEQUENCE [LARGE SCALE GENOMIC DNA]</scope>
    <source>
        <strain evidence="2 3">IC12</strain>
    </source>
</reference>
<accession>A0AAU9DFS3</accession>
<dbReference type="InterPro" id="IPR036513">
    <property type="entry name" value="STAS_dom_sf"/>
</dbReference>
<dbReference type="EMBL" id="AP027059">
    <property type="protein sequence ID" value="BDU51287.1"/>
    <property type="molecule type" value="Genomic_DNA"/>
</dbReference>
<sequence length="107" mass="12604">MDFKILKELDEIIIVGLSGEISIDVRERLQENFAEVINKIKDKKIKKLQIDLQNITYIDSIGISYFVKLKSDLKKMEVEFDFLNTPKIVMKIFSLLSLDTYFNFYES</sequence>
<keyword evidence="3" id="KW-1185">Reference proteome</keyword>
<dbReference type="Proteomes" id="UP001321582">
    <property type="component" value="Chromosome"/>
</dbReference>
<dbReference type="GO" id="GO:0043856">
    <property type="term" value="F:anti-sigma factor antagonist activity"/>
    <property type="evidence" value="ECO:0007669"/>
    <property type="project" value="TreeGrafter"/>
</dbReference>
<evidence type="ECO:0000259" key="1">
    <source>
        <dbReference type="PROSITE" id="PS50801"/>
    </source>
</evidence>
<dbReference type="KEGG" id="haby:HLVA_18560"/>
<dbReference type="Gene3D" id="3.30.750.24">
    <property type="entry name" value="STAS domain"/>
    <property type="match status" value="1"/>
</dbReference>
<proteinExistence type="predicted"/>
<organism evidence="2 3">
    <name type="scientific">Haliovirga abyssi</name>
    <dbReference type="NCBI Taxonomy" id="2996794"/>
    <lineage>
        <taxon>Bacteria</taxon>
        <taxon>Fusobacteriati</taxon>
        <taxon>Fusobacteriota</taxon>
        <taxon>Fusobacteriia</taxon>
        <taxon>Fusobacteriales</taxon>
        <taxon>Haliovirgaceae</taxon>
        <taxon>Haliovirga</taxon>
    </lineage>
</organism>
<dbReference type="RefSeq" id="WP_307904154.1">
    <property type="nucleotide sequence ID" value="NZ_AP027059.1"/>
</dbReference>
<evidence type="ECO:0000313" key="2">
    <source>
        <dbReference type="EMBL" id="BDU51287.1"/>
    </source>
</evidence>
<dbReference type="AlphaFoldDB" id="A0AAU9DFS3"/>
<dbReference type="InterPro" id="IPR002645">
    <property type="entry name" value="STAS_dom"/>
</dbReference>
<protein>
    <recommendedName>
        <fullName evidence="1">STAS domain-containing protein</fullName>
    </recommendedName>
</protein>
<dbReference type="Pfam" id="PF01740">
    <property type="entry name" value="STAS"/>
    <property type="match status" value="1"/>
</dbReference>
<dbReference type="PROSITE" id="PS50801">
    <property type="entry name" value="STAS"/>
    <property type="match status" value="1"/>
</dbReference>
<dbReference type="CDD" id="cd07043">
    <property type="entry name" value="STAS_anti-anti-sigma_factors"/>
    <property type="match status" value="1"/>
</dbReference>
<gene>
    <name evidence="2" type="ORF">HLVA_18560</name>
</gene>
<evidence type="ECO:0000313" key="3">
    <source>
        <dbReference type="Proteomes" id="UP001321582"/>
    </source>
</evidence>
<dbReference type="SUPFAM" id="SSF52091">
    <property type="entry name" value="SpoIIaa-like"/>
    <property type="match status" value="1"/>
</dbReference>
<name>A0AAU9DFS3_9FUSO</name>
<feature type="domain" description="STAS" evidence="1">
    <location>
        <begin position="2"/>
        <end position="107"/>
    </location>
</feature>
<dbReference type="PANTHER" id="PTHR33495:SF2">
    <property type="entry name" value="ANTI-SIGMA FACTOR ANTAGONIST TM_1081-RELATED"/>
    <property type="match status" value="1"/>
</dbReference>
<dbReference type="PANTHER" id="PTHR33495">
    <property type="entry name" value="ANTI-SIGMA FACTOR ANTAGONIST TM_1081-RELATED-RELATED"/>
    <property type="match status" value="1"/>
</dbReference>